<feature type="transmembrane region" description="Helical" evidence="8">
    <location>
        <begin position="217"/>
        <end position="243"/>
    </location>
</feature>
<sequence>MTPQPAKPSFARNAIVLGLLSAIGPFAIDMYLPALPAIASDFRASAQAVQWSLVVYFFAFGLCQIVYGPASDMLGRKPPLYFGLTLFALGAAGCSLAPDIHWLIAARLVQGIGAAAVTVIPRAVVRDLHTGVEATKLMGLVMLVFSVSPIFAPLFGSALIVPFGWRAAFVAMTIAALIGLLLVATLLPETRPPALRIKGGARRALQNFAQLLSERRFVALSLVGGLGMASFFAFLANSSFIYINHFGLTPTQYSLAFALNAIGFIAGSQFAAPLGARFGITRVMLAGVALYAGFAATLLALTLGGTDSLAVLIALLFVTYGCLGLTLPPIMVMLLENNGPIAGSASSLSGTLQMIVGGLVMASAGRFADGTALPMVSAIALCAVTAAAVAFVTLRARAPASQPAE</sequence>
<evidence type="ECO:0000256" key="1">
    <source>
        <dbReference type="ARBA" id="ARBA00004651"/>
    </source>
</evidence>
<dbReference type="eggNOG" id="COG2814">
    <property type="taxonomic scope" value="Bacteria"/>
</dbReference>
<dbReference type="EMBL" id="CP000463">
    <property type="protein sequence ID" value="ABJ08656.1"/>
    <property type="molecule type" value="Genomic_DNA"/>
</dbReference>
<feature type="transmembrane region" description="Helical" evidence="8">
    <location>
        <begin position="309"/>
        <end position="335"/>
    </location>
</feature>
<evidence type="ECO:0000256" key="2">
    <source>
        <dbReference type="ARBA" id="ARBA00006236"/>
    </source>
</evidence>
<dbReference type="Gene3D" id="1.20.1720.10">
    <property type="entry name" value="Multidrug resistance protein D"/>
    <property type="match status" value="1"/>
</dbReference>
<dbReference type="KEGG" id="rpe:RPE_4737"/>
<feature type="transmembrane region" description="Helical" evidence="8">
    <location>
        <begin position="137"/>
        <end position="161"/>
    </location>
</feature>
<reference evidence="10" key="1">
    <citation type="submission" date="2006-09" db="EMBL/GenBank/DDBJ databases">
        <title>Complete sequence of Rhodopseudomonas palustris BisA53.</title>
        <authorList>
            <consortium name="US DOE Joint Genome Institute"/>
            <person name="Copeland A."/>
            <person name="Lucas S."/>
            <person name="Lapidus A."/>
            <person name="Barry K."/>
            <person name="Detter J.C."/>
            <person name="Glavina del Rio T."/>
            <person name="Hammon N."/>
            <person name="Israni S."/>
            <person name="Dalin E."/>
            <person name="Tice H."/>
            <person name="Pitluck S."/>
            <person name="Chain P."/>
            <person name="Malfatti S."/>
            <person name="Shin M."/>
            <person name="Vergez L."/>
            <person name="Schmutz J."/>
            <person name="Larimer F."/>
            <person name="Land M."/>
            <person name="Hauser L."/>
            <person name="Pelletier D.A."/>
            <person name="Kyrpides N."/>
            <person name="Kim E."/>
            <person name="Harwood C.S."/>
            <person name="Oda Y."/>
            <person name="Richardson P."/>
        </authorList>
    </citation>
    <scope>NUCLEOTIDE SEQUENCE [LARGE SCALE GENOMIC DNA]</scope>
    <source>
        <strain evidence="10">BisA53</strain>
    </source>
</reference>
<dbReference type="NCBIfam" id="TIGR00710">
    <property type="entry name" value="efflux_Bcr_CflA"/>
    <property type="match status" value="1"/>
</dbReference>
<accession>Q07HC8</accession>
<evidence type="ECO:0000259" key="9">
    <source>
        <dbReference type="PROSITE" id="PS50850"/>
    </source>
</evidence>
<feature type="transmembrane region" description="Helical" evidence="8">
    <location>
        <begin position="79"/>
        <end position="98"/>
    </location>
</feature>
<dbReference type="PROSITE" id="PS50850">
    <property type="entry name" value="MFS"/>
    <property type="match status" value="1"/>
</dbReference>
<feature type="transmembrane region" description="Helical" evidence="8">
    <location>
        <begin position="255"/>
        <end position="276"/>
    </location>
</feature>
<evidence type="ECO:0000256" key="6">
    <source>
        <dbReference type="ARBA" id="ARBA00022989"/>
    </source>
</evidence>
<dbReference type="InterPro" id="IPR011701">
    <property type="entry name" value="MFS"/>
</dbReference>
<comment type="similarity">
    <text evidence="2 8">Belongs to the major facilitator superfamily. Bcr/CmlA family.</text>
</comment>
<evidence type="ECO:0000256" key="4">
    <source>
        <dbReference type="ARBA" id="ARBA00022475"/>
    </source>
</evidence>
<keyword evidence="8" id="KW-0997">Cell inner membrane</keyword>
<dbReference type="GO" id="GO:0042910">
    <property type="term" value="F:xenobiotic transmembrane transporter activity"/>
    <property type="evidence" value="ECO:0007669"/>
    <property type="project" value="InterPro"/>
</dbReference>
<organism evidence="10">
    <name type="scientific">Rhodopseudomonas palustris (strain BisA53)</name>
    <dbReference type="NCBI Taxonomy" id="316055"/>
    <lineage>
        <taxon>Bacteria</taxon>
        <taxon>Pseudomonadati</taxon>
        <taxon>Pseudomonadota</taxon>
        <taxon>Alphaproteobacteria</taxon>
        <taxon>Hyphomicrobiales</taxon>
        <taxon>Nitrobacteraceae</taxon>
        <taxon>Rhodopseudomonas</taxon>
    </lineage>
</organism>
<proteinExistence type="inferred from homology"/>
<dbReference type="PANTHER" id="PTHR43124:SF3">
    <property type="entry name" value="CHLORAMPHENICOL EFFLUX PUMP RV0191"/>
    <property type="match status" value="1"/>
</dbReference>
<feature type="transmembrane region" description="Helical" evidence="8">
    <location>
        <begin position="9"/>
        <end position="28"/>
    </location>
</feature>
<keyword evidence="5 8" id="KW-0812">Transmembrane</keyword>
<dbReference type="InterPro" id="IPR050189">
    <property type="entry name" value="MFS_Efflux_Transporters"/>
</dbReference>
<feature type="transmembrane region" description="Helical" evidence="8">
    <location>
        <begin position="104"/>
        <end position="125"/>
    </location>
</feature>
<evidence type="ECO:0000256" key="5">
    <source>
        <dbReference type="ARBA" id="ARBA00022692"/>
    </source>
</evidence>
<dbReference type="InterPro" id="IPR004812">
    <property type="entry name" value="Efflux_drug-R_Bcr/CmlA"/>
</dbReference>
<dbReference type="GO" id="GO:1990961">
    <property type="term" value="P:xenobiotic detoxification by transmembrane export across the plasma membrane"/>
    <property type="evidence" value="ECO:0007669"/>
    <property type="project" value="InterPro"/>
</dbReference>
<dbReference type="OrthoDB" id="9800416at2"/>
<evidence type="ECO:0000256" key="3">
    <source>
        <dbReference type="ARBA" id="ARBA00022448"/>
    </source>
</evidence>
<comment type="subcellular location">
    <subcellularLocation>
        <location evidence="8">Cell inner membrane</location>
        <topology evidence="8">Multi-pass membrane protein</topology>
    </subcellularLocation>
    <subcellularLocation>
        <location evidence="1">Cell membrane</location>
        <topology evidence="1">Multi-pass membrane protein</topology>
    </subcellularLocation>
</comment>
<gene>
    <name evidence="10" type="ordered locus">RPE_4737</name>
</gene>
<feature type="transmembrane region" description="Helical" evidence="8">
    <location>
        <begin position="48"/>
        <end position="67"/>
    </location>
</feature>
<evidence type="ECO:0000256" key="7">
    <source>
        <dbReference type="ARBA" id="ARBA00023136"/>
    </source>
</evidence>
<dbReference type="CDD" id="cd17320">
    <property type="entry name" value="MFS_MdfA_MDR_like"/>
    <property type="match status" value="1"/>
</dbReference>
<evidence type="ECO:0000313" key="10">
    <source>
        <dbReference type="EMBL" id="ABJ08656.1"/>
    </source>
</evidence>
<feature type="transmembrane region" description="Helical" evidence="8">
    <location>
        <begin position="167"/>
        <end position="187"/>
    </location>
</feature>
<dbReference type="HOGENOM" id="CLU_001265_47_1_5"/>
<dbReference type="GO" id="GO:0005886">
    <property type="term" value="C:plasma membrane"/>
    <property type="evidence" value="ECO:0007669"/>
    <property type="project" value="UniProtKB-SubCell"/>
</dbReference>
<feature type="transmembrane region" description="Helical" evidence="8">
    <location>
        <begin position="283"/>
        <end position="303"/>
    </location>
</feature>
<keyword evidence="4" id="KW-1003">Cell membrane</keyword>
<keyword evidence="7 8" id="KW-0472">Membrane</keyword>
<protein>
    <recommendedName>
        <fullName evidence="8">Bcr/CflA family efflux transporter</fullName>
    </recommendedName>
</protein>
<keyword evidence="6 8" id="KW-1133">Transmembrane helix</keyword>
<dbReference type="SUPFAM" id="SSF103473">
    <property type="entry name" value="MFS general substrate transporter"/>
    <property type="match status" value="1"/>
</dbReference>
<evidence type="ECO:0000256" key="8">
    <source>
        <dbReference type="RuleBase" id="RU365088"/>
    </source>
</evidence>
<dbReference type="InterPro" id="IPR020846">
    <property type="entry name" value="MFS_dom"/>
</dbReference>
<keyword evidence="3 8" id="KW-0813">Transport</keyword>
<dbReference type="PANTHER" id="PTHR43124">
    <property type="entry name" value="PURINE EFFLUX PUMP PBUE"/>
    <property type="match status" value="1"/>
</dbReference>
<name>Q07HC8_RHOP5</name>
<feature type="transmembrane region" description="Helical" evidence="8">
    <location>
        <begin position="373"/>
        <end position="394"/>
    </location>
</feature>
<dbReference type="Pfam" id="PF07690">
    <property type="entry name" value="MFS_1"/>
    <property type="match status" value="1"/>
</dbReference>
<feature type="domain" description="Major facilitator superfamily (MFS) profile" evidence="9">
    <location>
        <begin position="13"/>
        <end position="397"/>
    </location>
</feature>
<dbReference type="InterPro" id="IPR036259">
    <property type="entry name" value="MFS_trans_sf"/>
</dbReference>
<dbReference type="AlphaFoldDB" id="Q07HC8"/>
<feature type="transmembrane region" description="Helical" evidence="8">
    <location>
        <begin position="347"/>
        <end position="367"/>
    </location>
</feature>